<feature type="signal peptide" evidence="2">
    <location>
        <begin position="1"/>
        <end position="18"/>
    </location>
</feature>
<evidence type="ECO:0000313" key="3">
    <source>
        <dbReference type="EMBL" id="KAK3234066.1"/>
    </source>
</evidence>
<dbReference type="Proteomes" id="UP001190700">
    <property type="component" value="Unassembled WGS sequence"/>
</dbReference>
<evidence type="ECO:0000313" key="4">
    <source>
        <dbReference type="Proteomes" id="UP001190700"/>
    </source>
</evidence>
<keyword evidence="2" id="KW-0732">Signal</keyword>
<feature type="region of interest" description="Disordered" evidence="1">
    <location>
        <begin position="25"/>
        <end position="63"/>
    </location>
</feature>
<name>A0AAE0EMR4_9CHLO</name>
<feature type="compositionally biased region" description="Polar residues" evidence="1">
    <location>
        <begin position="732"/>
        <end position="743"/>
    </location>
</feature>
<evidence type="ECO:0000256" key="1">
    <source>
        <dbReference type="SAM" id="MobiDB-lite"/>
    </source>
</evidence>
<dbReference type="SUPFAM" id="SSF53098">
    <property type="entry name" value="Ribonuclease H-like"/>
    <property type="match status" value="1"/>
</dbReference>
<evidence type="ECO:0008006" key="5">
    <source>
        <dbReference type="Google" id="ProtNLM"/>
    </source>
</evidence>
<reference evidence="3 4" key="1">
    <citation type="journal article" date="2015" name="Genome Biol. Evol.">
        <title>Comparative Genomics of a Bacterivorous Green Alga Reveals Evolutionary Causalities and Consequences of Phago-Mixotrophic Mode of Nutrition.</title>
        <authorList>
            <person name="Burns J.A."/>
            <person name="Paasch A."/>
            <person name="Narechania A."/>
            <person name="Kim E."/>
        </authorList>
    </citation>
    <scope>NUCLEOTIDE SEQUENCE [LARGE SCALE GENOMIC DNA]</scope>
    <source>
        <strain evidence="3 4">PLY_AMNH</strain>
    </source>
</reference>
<feature type="region of interest" description="Disordered" evidence="1">
    <location>
        <begin position="723"/>
        <end position="751"/>
    </location>
</feature>
<dbReference type="AlphaFoldDB" id="A0AAE0EMR4"/>
<feature type="compositionally biased region" description="Basic and acidic residues" evidence="1">
    <location>
        <begin position="30"/>
        <end position="49"/>
    </location>
</feature>
<accession>A0AAE0EMR4</accession>
<feature type="chain" id="PRO_5042297962" description="HAT C-terminal dimerisation domain-containing protein" evidence="2">
    <location>
        <begin position="19"/>
        <end position="854"/>
    </location>
</feature>
<dbReference type="PANTHER" id="PTHR46880">
    <property type="entry name" value="RAS-ASSOCIATING DOMAIN-CONTAINING PROTEIN"/>
    <property type="match status" value="1"/>
</dbReference>
<protein>
    <recommendedName>
        <fullName evidence="5">HAT C-terminal dimerisation domain-containing protein</fullName>
    </recommendedName>
</protein>
<proteinExistence type="predicted"/>
<evidence type="ECO:0000256" key="2">
    <source>
        <dbReference type="SAM" id="SignalP"/>
    </source>
</evidence>
<comment type="caution">
    <text evidence="3">The sequence shown here is derived from an EMBL/GenBank/DDBJ whole genome shotgun (WGS) entry which is preliminary data.</text>
</comment>
<dbReference type="PANTHER" id="PTHR46880:SF5">
    <property type="entry name" value="DUF4371 DOMAIN-CONTAINING PROTEIN"/>
    <property type="match status" value="1"/>
</dbReference>
<sequence length="854" mass="94869">MKLPFVVCVLLLAYTAHCVTFQWGTNPSNDAEHEPDLPPRPRRPGKELATEQDSTPSPGVDIKETETEETGIIEKTVAKEKRKSSVDDSFTERSLKLHKTEETRKILPQWTTGRDWLVFDESTSTMKCSLCIENGFDNAFTRGCASIRVIRIMEHERPITGQGKMSDHAFAEQCSKREQEQFRLAQNNAIVSQKTGTLNAMHQAYILAKQDIALANFPEMIAGVEGFYITDDLQAKLNIGSEEYRNHVMCQEFVICLGEILKEELVSEIVNSPCYAVGVDESTDQSTTEELIFYVWFLNAARAPVARFLGMKALDQANAATITAVILDTLGSAGLSLDQLFAFGSDGASVMTGCENGGLSVESVYATLPALEEEFREQAAEGNEVASMLHNQVTSVTFLGTLCFYRDILSKLNLLSKCFQGDTIDFESVTDLISATRLGLEALYTKPAKPGGVTLKAFLRAADSGDLEEDDTFQFPHPRGTISVVRSSERLSDLFKHIKLYAAGLFSELGERFPSQELTGALDIFSPAKFPRDIAAVVDYGDEKLQTLIDHYCECHQGSDVDAPVLDADAVRLEWDALKLVMSEKKIWESTFTDFWVPFLLKDDYPNCMLFLGARCILPLNTACCERGFSKMGIIKTALRNRMSTCTLSALMMCSINGPELKDTEAVHSLVLKAYKKWSAVKARAPKRSHSKPRPKAVYRGKSLDKSKVAPISILEGAMDVDTDVQGDADPTVTSTEQAATDPTESEMPGQSEDEEMWCDADFECPNGWEVQNAPPDTVTHKVLKKAAKIAHRFSDKWYIGKFRYISQTGSEKGLKGVFYSDDGLLYFHSLLKEEYGVKGKWVILRKEPKKKGA</sequence>
<gene>
    <name evidence="3" type="ORF">CYMTET_55669</name>
</gene>
<dbReference type="EMBL" id="LGRX02035564">
    <property type="protein sequence ID" value="KAK3234066.1"/>
    <property type="molecule type" value="Genomic_DNA"/>
</dbReference>
<organism evidence="3 4">
    <name type="scientific">Cymbomonas tetramitiformis</name>
    <dbReference type="NCBI Taxonomy" id="36881"/>
    <lineage>
        <taxon>Eukaryota</taxon>
        <taxon>Viridiplantae</taxon>
        <taxon>Chlorophyta</taxon>
        <taxon>Pyramimonadophyceae</taxon>
        <taxon>Pyramimonadales</taxon>
        <taxon>Pyramimonadaceae</taxon>
        <taxon>Cymbomonas</taxon>
    </lineage>
</organism>
<dbReference type="InterPro" id="IPR012337">
    <property type="entry name" value="RNaseH-like_sf"/>
</dbReference>
<keyword evidence="4" id="KW-1185">Reference proteome</keyword>